<keyword evidence="3" id="KW-1185">Reference proteome</keyword>
<dbReference type="Proteomes" id="UP000661649">
    <property type="component" value="Unassembled WGS sequence"/>
</dbReference>
<evidence type="ECO:0000313" key="3">
    <source>
        <dbReference type="Proteomes" id="UP000661649"/>
    </source>
</evidence>
<dbReference type="InterPro" id="IPR051815">
    <property type="entry name" value="Molybdate_resp_trans_reg"/>
</dbReference>
<dbReference type="Gene3D" id="1.10.10.10">
    <property type="entry name" value="Winged helix-like DNA-binding domain superfamily/Winged helix DNA-binding domain"/>
    <property type="match status" value="1"/>
</dbReference>
<dbReference type="SUPFAM" id="SSF46785">
    <property type="entry name" value="Winged helix' DNA-binding domain"/>
    <property type="match status" value="1"/>
</dbReference>
<accession>A0ABR7P6M9</accession>
<dbReference type="PANTHER" id="PTHR30432:SF1">
    <property type="entry name" value="DNA-BINDING TRANSCRIPTIONAL DUAL REGULATOR MODE"/>
    <property type="match status" value="1"/>
</dbReference>
<proteinExistence type="predicted"/>
<sequence>MEEHNSMTENKRETKLGVKTKLVITKTEDFFGPGLFHLLQFIDETGSIHAASKKMKISYSKCWKLLNRAEEQMGFQFLNRYNGGPHGGTSILTEEGREFIKRYEEMLEEVKQISQNVFEKYFDSYQ</sequence>
<dbReference type="Pfam" id="PF00126">
    <property type="entry name" value="HTH_1"/>
    <property type="match status" value="1"/>
</dbReference>
<feature type="domain" description="HTH lysR-type" evidence="1">
    <location>
        <begin position="37"/>
        <end position="97"/>
    </location>
</feature>
<protein>
    <submittedName>
        <fullName evidence="2">LysR family transcriptional regulator</fullName>
    </submittedName>
</protein>
<reference evidence="2 3" key="1">
    <citation type="submission" date="2020-08" db="EMBL/GenBank/DDBJ databases">
        <title>Genome public.</title>
        <authorList>
            <person name="Liu C."/>
            <person name="Sun Q."/>
        </authorList>
    </citation>
    <scope>NUCLEOTIDE SEQUENCE [LARGE SCALE GENOMIC DNA]</scope>
    <source>
        <strain evidence="2 3">3_YM_SP_D4_24.mj</strain>
    </source>
</reference>
<dbReference type="EMBL" id="JACRTP010000001">
    <property type="protein sequence ID" value="MBC8627035.1"/>
    <property type="molecule type" value="Genomic_DNA"/>
</dbReference>
<evidence type="ECO:0000313" key="2">
    <source>
        <dbReference type="EMBL" id="MBC8627035.1"/>
    </source>
</evidence>
<dbReference type="InterPro" id="IPR036390">
    <property type="entry name" value="WH_DNA-bd_sf"/>
</dbReference>
<name>A0ABR7P6M9_9FIRM</name>
<dbReference type="InterPro" id="IPR036388">
    <property type="entry name" value="WH-like_DNA-bd_sf"/>
</dbReference>
<evidence type="ECO:0000259" key="1">
    <source>
        <dbReference type="Pfam" id="PF00126"/>
    </source>
</evidence>
<dbReference type="RefSeq" id="WP_187557972.1">
    <property type="nucleotide sequence ID" value="NZ_DAWEED010000099.1"/>
</dbReference>
<comment type="caution">
    <text evidence="2">The sequence shown here is derived from an EMBL/GenBank/DDBJ whole genome shotgun (WGS) entry which is preliminary data.</text>
</comment>
<gene>
    <name evidence="2" type="ORF">H8712_00080</name>
</gene>
<dbReference type="PANTHER" id="PTHR30432">
    <property type="entry name" value="TRANSCRIPTIONAL REGULATOR MODE"/>
    <property type="match status" value="1"/>
</dbReference>
<organism evidence="2 3">
    <name type="scientific">Blautia stercoris</name>
    <dbReference type="NCBI Taxonomy" id="871664"/>
    <lineage>
        <taxon>Bacteria</taxon>
        <taxon>Bacillati</taxon>
        <taxon>Bacillota</taxon>
        <taxon>Clostridia</taxon>
        <taxon>Lachnospirales</taxon>
        <taxon>Lachnospiraceae</taxon>
        <taxon>Blautia</taxon>
    </lineage>
</organism>
<dbReference type="InterPro" id="IPR000847">
    <property type="entry name" value="LysR_HTH_N"/>
</dbReference>